<protein>
    <submittedName>
        <fullName evidence="1">Uncharacterized protein</fullName>
    </submittedName>
</protein>
<dbReference type="AlphaFoldDB" id="A0A7R9H6U8"/>
<proteinExistence type="predicted"/>
<name>A0A7R9H6U8_TIMCR</name>
<gene>
    <name evidence="1" type="ORF">TCEB3V08_LOCUS10734</name>
</gene>
<organism evidence="1">
    <name type="scientific">Timema cristinae</name>
    <name type="common">Walking stick</name>
    <dbReference type="NCBI Taxonomy" id="61476"/>
    <lineage>
        <taxon>Eukaryota</taxon>
        <taxon>Metazoa</taxon>
        <taxon>Ecdysozoa</taxon>
        <taxon>Arthropoda</taxon>
        <taxon>Hexapoda</taxon>
        <taxon>Insecta</taxon>
        <taxon>Pterygota</taxon>
        <taxon>Neoptera</taxon>
        <taxon>Polyneoptera</taxon>
        <taxon>Phasmatodea</taxon>
        <taxon>Timematodea</taxon>
        <taxon>Timematoidea</taxon>
        <taxon>Timematidae</taxon>
        <taxon>Timema</taxon>
    </lineage>
</organism>
<reference evidence="1" key="1">
    <citation type="submission" date="2020-11" db="EMBL/GenBank/DDBJ databases">
        <authorList>
            <person name="Tran Van P."/>
        </authorList>
    </citation>
    <scope>NUCLEOTIDE SEQUENCE</scope>
</reference>
<evidence type="ECO:0000313" key="1">
    <source>
        <dbReference type="EMBL" id="CAD7410966.1"/>
    </source>
</evidence>
<accession>A0A7R9H6U8</accession>
<dbReference type="EMBL" id="OC321944">
    <property type="protein sequence ID" value="CAD7410966.1"/>
    <property type="molecule type" value="Genomic_DNA"/>
</dbReference>
<sequence>MNSIVLSSSVRPNVNDENSIPAFAWKGSGKPDRESNLDLPVIGSPVYCDSSALDHAATERDDDMIAAPLNL</sequence>